<evidence type="ECO:0000313" key="2">
    <source>
        <dbReference type="Proteomes" id="UP000257109"/>
    </source>
</evidence>
<comment type="caution">
    <text evidence="1">The sequence shown here is derived from an EMBL/GenBank/DDBJ whole genome shotgun (WGS) entry which is preliminary data.</text>
</comment>
<dbReference type="Proteomes" id="UP000257109">
    <property type="component" value="Unassembled WGS sequence"/>
</dbReference>
<organism evidence="1 2">
    <name type="scientific">Mucuna pruriens</name>
    <name type="common">Velvet bean</name>
    <name type="synonym">Dolichos pruriens</name>
    <dbReference type="NCBI Taxonomy" id="157652"/>
    <lineage>
        <taxon>Eukaryota</taxon>
        <taxon>Viridiplantae</taxon>
        <taxon>Streptophyta</taxon>
        <taxon>Embryophyta</taxon>
        <taxon>Tracheophyta</taxon>
        <taxon>Spermatophyta</taxon>
        <taxon>Magnoliopsida</taxon>
        <taxon>eudicotyledons</taxon>
        <taxon>Gunneridae</taxon>
        <taxon>Pentapetalae</taxon>
        <taxon>rosids</taxon>
        <taxon>fabids</taxon>
        <taxon>Fabales</taxon>
        <taxon>Fabaceae</taxon>
        <taxon>Papilionoideae</taxon>
        <taxon>50 kb inversion clade</taxon>
        <taxon>NPAAA clade</taxon>
        <taxon>indigoferoid/millettioid clade</taxon>
        <taxon>Phaseoleae</taxon>
        <taxon>Mucuna</taxon>
    </lineage>
</organism>
<dbReference type="EMBL" id="QJKJ01007790">
    <property type="protein sequence ID" value="RDX81930.1"/>
    <property type="molecule type" value="Genomic_DNA"/>
</dbReference>
<gene>
    <name evidence="1" type="ORF">CR513_37340</name>
</gene>
<sequence>MMKVMCLVAIHFRHAVSLFCWFGFGRLDLWDLTSAPLAVCPSALGMNMSRTFNASIRFTLLVSQNIRSGRLRAFAFARLESYCCFYPSLDV</sequence>
<proteinExistence type="predicted"/>
<dbReference type="AlphaFoldDB" id="A0A371FUT8"/>
<reference evidence="1" key="1">
    <citation type="submission" date="2018-05" db="EMBL/GenBank/DDBJ databases">
        <title>Draft genome of Mucuna pruriens seed.</title>
        <authorList>
            <person name="Nnadi N.E."/>
            <person name="Vos R."/>
            <person name="Hasami M.H."/>
            <person name="Devisetty U.K."/>
            <person name="Aguiy J.C."/>
        </authorList>
    </citation>
    <scope>NUCLEOTIDE SEQUENCE [LARGE SCALE GENOMIC DNA]</scope>
    <source>
        <strain evidence="1">JCA_2017</strain>
    </source>
</reference>
<accession>A0A371FUT8</accession>
<protein>
    <submittedName>
        <fullName evidence="1">Uncharacterized protein</fullName>
    </submittedName>
</protein>
<keyword evidence="2" id="KW-1185">Reference proteome</keyword>
<feature type="non-terminal residue" evidence="1">
    <location>
        <position position="1"/>
    </location>
</feature>
<dbReference type="OrthoDB" id="1737968at2759"/>
<name>A0A371FUT8_MUCPR</name>
<evidence type="ECO:0000313" key="1">
    <source>
        <dbReference type="EMBL" id="RDX81930.1"/>
    </source>
</evidence>